<dbReference type="STRING" id="1121428.DESHY_60045"/>
<evidence type="ECO:0000313" key="2">
    <source>
        <dbReference type="EMBL" id="CCO08873.1"/>
    </source>
</evidence>
<evidence type="ECO:0000256" key="1">
    <source>
        <dbReference type="SAM" id="Phobius"/>
    </source>
</evidence>
<comment type="caution">
    <text evidence="2">The sequence shown here is derived from an EMBL/GenBank/DDBJ whole genome shotgun (WGS) entry which is preliminary data.</text>
</comment>
<evidence type="ECO:0008006" key="4">
    <source>
        <dbReference type="Google" id="ProtNLM"/>
    </source>
</evidence>
<accession>K8EB74</accession>
<dbReference type="AlphaFoldDB" id="K8EB74"/>
<dbReference type="Proteomes" id="UP000009315">
    <property type="component" value="Unassembled WGS sequence"/>
</dbReference>
<feature type="transmembrane region" description="Helical" evidence="1">
    <location>
        <begin position="12"/>
        <end position="33"/>
    </location>
</feature>
<organism evidence="2 3">
    <name type="scientific">Desulforamulus hydrothermalis Lam5 = DSM 18033</name>
    <dbReference type="NCBI Taxonomy" id="1121428"/>
    <lineage>
        <taxon>Bacteria</taxon>
        <taxon>Bacillati</taxon>
        <taxon>Bacillota</taxon>
        <taxon>Clostridia</taxon>
        <taxon>Eubacteriales</taxon>
        <taxon>Peptococcaceae</taxon>
        <taxon>Desulforamulus</taxon>
    </lineage>
</organism>
<name>K8EB74_9FIRM</name>
<protein>
    <recommendedName>
        <fullName evidence="4">Type 4 fimbrial biogenesis protein PilX N-terminal domain-containing protein</fullName>
    </recommendedName>
</protein>
<keyword evidence="3" id="KW-1185">Reference proteome</keyword>
<dbReference type="OrthoDB" id="1805126at2"/>
<gene>
    <name evidence="2" type="ORF">DESHY_60045</name>
</gene>
<proteinExistence type="predicted"/>
<keyword evidence="1" id="KW-0472">Membrane</keyword>
<dbReference type="EMBL" id="CAOS01000013">
    <property type="protein sequence ID" value="CCO08873.1"/>
    <property type="molecule type" value="Genomic_DNA"/>
</dbReference>
<evidence type="ECO:0000313" key="3">
    <source>
        <dbReference type="Proteomes" id="UP000009315"/>
    </source>
</evidence>
<keyword evidence="1" id="KW-0812">Transmembrane</keyword>
<sequence>MRDLINNRRGQAVLPVVTLLMILSLLCTAALTLTRTDQLTLQAALEETQAYYVADAALEKTLSILQSRVKLLDSLQINKTYDKKQLTSLLAGLSGPDKNCLQSLLNLFNESFAVLEISRSDGTPQQPAQFTGAGTIHSLSLTKTAADAGGYAVRLEVTGKYATAKRSLVANVRFSRPVNDLPGTLVQQSAEFINAIIESPLVVLADTDFSADGLFYDGIYIKGGCTLGPAANLAAPQLLATGPIVVEAGAVYTGELKSGGDVLINGDIIDGPVRSCGNVTVLQGHVGRPLNQGQVIRWDGSIYATGSVTPMVSDNFGQAYAATPQAVSYPFPDFPLLDLAWYARHCDYYLSGHQTIRAEDLLPGIYYIQGNLNVSGRYQGNITLVAAGSITIPDSALLQAHDPAADSLLLISAGEISLQPGADVAAALYSREKISLAQQARLQGLLVTRQLACNRATVTYRPDFQNIHPAWVTTRLSIISWQEKYPVFRID</sequence>
<keyword evidence="1" id="KW-1133">Transmembrane helix</keyword>
<reference evidence="2 3" key="1">
    <citation type="journal article" date="2013" name="Genome Announc.">
        <title>Genome Sequence of the Sulfate-Reducing Bacterium Desulfotomaculum hydrothermale Lam5(T).</title>
        <authorList>
            <person name="Amin O."/>
            <person name="Fardeau M.L."/>
            <person name="Valette O."/>
            <person name="Hirschler-Rea A."/>
            <person name="Barbe V."/>
            <person name="Medigue C."/>
            <person name="Vacherie B."/>
            <person name="Ollivier B."/>
            <person name="Bertin P.N."/>
            <person name="Dolla A."/>
        </authorList>
    </citation>
    <scope>NUCLEOTIDE SEQUENCE [LARGE SCALE GENOMIC DNA]</scope>
    <source>
        <strain evidence="3">Lam5 / DSM 18033</strain>
    </source>
</reference>
<dbReference type="RefSeq" id="WP_008412539.1">
    <property type="nucleotide sequence ID" value="NZ_CAOS01000013.1"/>
</dbReference>